<keyword evidence="1" id="KW-1133">Transmembrane helix</keyword>
<keyword evidence="4" id="KW-1185">Reference proteome</keyword>
<accession>A0ABY4P8M9</accession>
<dbReference type="PANTHER" id="PTHR30373:SF2">
    <property type="entry name" value="UPF0603 PROTEIN YGCG"/>
    <property type="match status" value="1"/>
</dbReference>
<feature type="domain" description="TPM" evidence="2">
    <location>
        <begin position="154"/>
        <end position="279"/>
    </location>
</feature>
<evidence type="ECO:0000313" key="4">
    <source>
        <dbReference type="Proteomes" id="UP000831495"/>
    </source>
</evidence>
<dbReference type="PANTHER" id="PTHR30373">
    <property type="entry name" value="UPF0603 PROTEIN YGCG"/>
    <property type="match status" value="1"/>
</dbReference>
<dbReference type="InterPro" id="IPR007621">
    <property type="entry name" value="TPM_dom"/>
</dbReference>
<keyword evidence="1" id="KW-0472">Membrane</keyword>
<feature type="transmembrane region" description="Helical" evidence="1">
    <location>
        <begin position="72"/>
        <end position="90"/>
    </location>
</feature>
<evidence type="ECO:0000259" key="2">
    <source>
        <dbReference type="Pfam" id="PF04536"/>
    </source>
</evidence>
<evidence type="ECO:0000313" key="3">
    <source>
        <dbReference type="EMBL" id="UQS81940.1"/>
    </source>
</evidence>
<dbReference type="Pfam" id="PF04536">
    <property type="entry name" value="TPM_phosphatase"/>
    <property type="match status" value="1"/>
</dbReference>
<sequence>MHIKKNQKSDDTEHENWLDLLANSLNRKEKSIYLEEVEPSLLATKYRRSTIFKDSTEFYQHSKKIIQTWQKYLSAILLIVLGITILIAVIHNQYKKPVYQTAQHEITKLQHSHRISSQQSKRKTEVSYNAQHRNYNVNIDGINTIKVNHNNIFVSDNADIVSNSVQKKIYELNQKLDQTADGAQLMVVTIDSLPSDTDIKDYAKNIFNTLGIGQYKINNGVLYLISISDHKTRITVGDGLTNVLDDDTCQEIVDNSTVKKDYRHQNYSAGIWKTVQQIAPNIKSQREMIMDEDENQLSTRWTFPFWCLIAMLIIDLLIYRYVKKTLRDYSNYLDEIYHEMKQTLDNYPNDLVAFQDTIAIDLFMLSTGQFIFYQFRDFSFYKKVKFMKEKANLYRLQFQFPDGQVKGTQFLYNNILYDAEGYIVTHDYTYYKNNDSNDSGFGGGSSSGDGASGSW</sequence>
<dbReference type="RefSeq" id="WP_249514208.1">
    <property type="nucleotide sequence ID" value="NZ_CP093366.1"/>
</dbReference>
<organism evidence="3 4">
    <name type="scientific">Bombilactobacillus folatiphilus</name>
    <dbReference type="NCBI Taxonomy" id="2923362"/>
    <lineage>
        <taxon>Bacteria</taxon>
        <taxon>Bacillati</taxon>
        <taxon>Bacillota</taxon>
        <taxon>Bacilli</taxon>
        <taxon>Lactobacillales</taxon>
        <taxon>Lactobacillaceae</taxon>
        <taxon>Bombilactobacillus</taxon>
    </lineage>
</organism>
<reference evidence="3" key="1">
    <citation type="journal article" date="2022" name="Int. J. Syst. Evol. Microbiol.">
        <title>Apilactobacillus apisilvae sp. nov., Nicolia spurrieriana gen. nov. sp. nov., Bombilactobacillus folatiphilus sp. nov. and Bombilactobacillus thymidiniphilus sp. nov., four new lactic acid bacterial isolates from stingless bees Tetragonula carbonaria and Austroplebeia australis.</title>
        <authorList>
            <person name="Oliphant S.A."/>
            <person name="Watson-Haigh N.S."/>
            <person name="Sumby K.M."/>
            <person name="Gardner J."/>
            <person name="Groom S."/>
            <person name="Jiranek V."/>
        </authorList>
    </citation>
    <scope>NUCLEOTIDE SEQUENCE</scope>
    <source>
        <strain evidence="3">SG4_D2</strain>
    </source>
</reference>
<dbReference type="EMBL" id="CP093366">
    <property type="protein sequence ID" value="UQS81940.1"/>
    <property type="molecule type" value="Genomic_DNA"/>
</dbReference>
<protein>
    <submittedName>
        <fullName evidence="3">TPM domain-containing protein</fullName>
    </submittedName>
</protein>
<gene>
    <name evidence="3" type="ORF">MOO45_07055</name>
</gene>
<name>A0ABY4P8M9_9LACO</name>
<evidence type="ECO:0000256" key="1">
    <source>
        <dbReference type="SAM" id="Phobius"/>
    </source>
</evidence>
<dbReference type="Gene3D" id="3.10.310.50">
    <property type="match status" value="1"/>
</dbReference>
<feature type="transmembrane region" description="Helical" evidence="1">
    <location>
        <begin position="303"/>
        <end position="322"/>
    </location>
</feature>
<keyword evidence="1" id="KW-0812">Transmembrane</keyword>
<proteinExistence type="predicted"/>
<dbReference type="Proteomes" id="UP000831495">
    <property type="component" value="Chromosome"/>
</dbReference>